<dbReference type="InterPro" id="IPR007267">
    <property type="entry name" value="GtrA_DPMS_TM"/>
</dbReference>
<evidence type="ECO:0000259" key="7">
    <source>
        <dbReference type="Pfam" id="PF04138"/>
    </source>
</evidence>
<evidence type="ECO:0000256" key="2">
    <source>
        <dbReference type="ARBA" id="ARBA00009399"/>
    </source>
</evidence>
<dbReference type="PANTHER" id="PTHR38459:SF1">
    <property type="entry name" value="PROPHAGE BACTOPRENOL-LINKED GLUCOSE TRANSLOCASE HOMOLOG"/>
    <property type="match status" value="1"/>
</dbReference>
<evidence type="ECO:0000313" key="8">
    <source>
        <dbReference type="EMBL" id="OGY90221.1"/>
    </source>
</evidence>
<dbReference type="GO" id="GO:0000271">
    <property type="term" value="P:polysaccharide biosynthetic process"/>
    <property type="evidence" value="ECO:0007669"/>
    <property type="project" value="InterPro"/>
</dbReference>
<evidence type="ECO:0000256" key="3">
    <source>
        <dbReference type="ARBA" id="ARBA00022692"/>
    </source>
</evidence>
<protein>
    <recommendedName>
        <fullName evidence="7">GtrA/DPMS transmembrane domain-containing protein</fullName>
    </recommendedName>
</protein>
<keyword evidence="3 6" id="KW-0812">Transmembrane</keyword>
<comment type="subcellular location">
    <subcellularLocation>
        <location evidence="1">Membrane</location>
        <topology evidence="1">Multi-pass membrane protein</topology>
    </subcellularLocation>
</comment>
<reference evidence="8 9" key="1">
    <citation type="journal article" date="2016" name="Nat. Commun.">
        <title>Thousands of microbial genomes shed light on interconnected biogeochemical processes in an aquifer system.</title>
        <authorList>
            <person name="Anantharaman K."/>
            <person name="Brown C.T."/>
            <person name="Hug L.A."/>
            <person name="Sharon I."/>
            <person name="Castelle C.J."/>
            <person name="Probst A.J."/>
            <person name="Thomas B.C."/>
            <person name="Singh A."/>
            <person name="Wilkins M.J."/>
            <person name="Karaoz U."/>
            <person name="Brodie E.L."/>
            <person name="Williams K.H."/>
            <person name="Hubbard S.S."/>
            <person name="Banfield J.F."/>
        </authorList>
    </citation>
    <scope>NUCLEOTIDE SEQUENCE [LARGE SCALE GENOMIC DNA]</scope>
</reference>
<accession>A0A1G2BM32</accession>
<evidence type="ECO:0000256" key="1">
    <source>
        <dbReference type="ARBA" id="ARBA00004141"/>
    </source>
</evidence>
<evidence type="ECO:0000256" key="5">
    <source>
        <dbReference type="ARBA" id="ARBA00023136"/>
    </source>
</evidence>
<keyword evidence="4 6" id="KW-1133">Transmembrane helix</keyword>
<dbReference type="Proteomes" id="UP000177817">
    <property type="component" value="Unassembled WGS sequence"/>
</dbReference>
<evidence type="ECO:0000256" key="6">
    <source>
        <dbReference type="SAM" id="Phobius"/>
    </source>
</evidence>
<evidence type="ECO:0000256" key="4">
    <source>
        <dbReference type="ARBA" id="ARBA00022989"/>
    </source>
</evidence>
<feature type="transmembrane region" description="Helical" evidence="6">
    <location>
        <begin position="39"/>
        <end position="59"/>
    </location>
</feature>
<dbReference type="EMBL" id="MHKK01000015">
    <property type="protein sequence ID" value="OGY90221.1"/>
    <property type="molecule type" value="Genomic_DNA"/>
</dbReference>
<name>A0A1G2BM32_9BACT</name>
<gene>
    <name evidence="8" type="ORF">A2677_04305</name>
</gene>
<dbReference type="Pfam" id="PF04138">
    <property type="entry name" value="GtrA_DPMS_TM"/>
    <property type="match status" value="1"/>
</dbReference>
<comment type="caution">
    <text evidence="8">The sequence shown here is derived from an EMBL/GenBank/DDBJ whole genome shotgun (WGS) entry which is preliminary data.</text>
</comment>
<dbReference type="PANTHER" id="PTHR38459">
    <property type="entry name" value="PROPHAGE BACTOPRENOL-LINKED GLUCOSE TRANSLOCASE HOMOLOG"/>
    <property type="match status" value="1"/>
</dbReference>
<organism evidence="8 9">
    <name type="scientific">Candidatus Komeilibacteria bacterium RIFCSPHIGHO2_01_FULL_52_14</name>
    <dbReference type="NCBI Taxonomy" id="1798549"/>
    <lineage>
        <taxon>Bacteria</taxon>
        <taxon>Candidatus Komeiliibacteriota</taxon>
    </lineage>
</organism>
<sequence>MKIIKNKHVRQFVKYGIVGVMNTMIDFSVYYFFTRYAGFHFLAANFCSWVTAVMVSFLANKFWTFRSYDTAVLARQSARFIIVAIISLVVSQSLLYTFVRIVGIRDLIAKVLTIGIVVFWNFFMNKFWTFRQTHED</sequence>
<feature type="transmembrane region" description="Helical" evidence="6">
    <location>
        <begin position="107"/>
        <end position="124"/>
    </location>
</feature>
<evidence type="ECO:0000313" key="9">
    <source>
        <dbReference type="Proteomes" id="UP000177817"/>
    </source>
</evidence>
<proteinExistence type="inferred from homology"/>
<comment type="similarity">
    <text evidence="2">Belongs to the GtrA family.</text>
</comment>
<dbReference type="InterPro" id="IPR051401">
    <property type="entry name" value="GtrA_CellWall_Glycosyl"/>
</dbReference>
<feature type="transmembrane region" description="Helical" evidence="6">
    <location>
        <begin position="80"/>
        <end position="101"/>
    </location>
</feature>
<dbReference type="GO" id="GO:0005886">
    <property type="term" value="C:plasma membrane"/>
    <property type="evidence" value="ECO:0007669"/>
    <property type="project" value="TreeGrafter"/>
</dbReference>
<dbReference type="AlphaFoldDB" id="A0A1G2BM32"/>
<feature type="transmembrane region" description="Helical" evidence="6">
    <location>
        <begin position="12"/>
        <end position="33"/>
    </location>
</feature>
<feature type="domain" description="GtrA/DPMS transmembrane" evidence="7">
    <location>
        <begin position="14"/>
        <end position="130"/>
    </location>
</feature>
<keyword evidence="5 6" id="KW-0472">Membrane</keyword>